<accession>A0ABR6KQN9</accession>
<keyword evidence="1" id="KW-1133">Transmembrane helix</keyword>
<evidence type="ECO:0000256" key="1">
    <source>
        <dbReference type="SAM" id="Phobius"/>
    </source>
</evidence>
<keyword evidence="1" id="KW-0812">Transmembrane</keyword>
<dbReference type="RefSeq" id="WP_183671354.1">
    <property type="nucleotide sequence ID" value="NZ_BMPB01000007.1"/>
</dbReference>
<keyword evidence="3" id="KW-1185">Reference proteome</keyword>
<gene>
    <name evidence="2" type="ORF">GGQ57_003041</name>
</gene>
<reference evidence="2 3" key="1">
    <citation type="submission" date="2020-08" db="EMBL/GenBank/DDBJ databases">
        <title>Genomic Encyclopedia of Type Strains, Phase IV (KMG-IV): sequencing the most valuable type-strain genomes for metagenomic binning, comparative biology and taxonomic classification.</title>
        <authorList>
            <person name="Goeker M."/>
        </authorList>
    </citation>
    <scope>NUCLEOTIDE SEQUENCE [LARGE SCALE GENOMIC DNA]</scope>
    <source>
        <strain evidence="2 3">DSM 102983</strain>
    </source>
</reference>
<evidence type="ECO:0000313" key="2">
    <source>
        <dbReference type="EMBL" id="MBB4623129.1"/>
    </source>
</evidence>
<proteinExistence type="predicted"/>
<protein>
    <submittedName>
        <fullName evidence="2">Uncharacterized protein</fullName>
    </submittedName>
</protein>
<evidence type="ECO:0000313" key="3">
    <source>
        <dbReference type="Proteomes" id="UP000533637"/>
    </source>
</evidence>
<keyword evidence="1" id="KW-0472">Membrane</keyword>
<dbReference type="Proteomes" id="UP000533637">
    <property type="component" value="Unassembled WGS sequence"/>
</dbReference>
<dbReference type="EMBL" id="JACHOC010000006">
    <property type="protein sequence ID" value="MBB4623129.1"/>
    <property type="molecule type" value="Genomic_DNA"/>
</dbReference>
<organism evidence="2 3">
    <name type="scientific">Parabacteroides faecis</name>
    <dbReference type="NCBI Taxonomy" id="1217282"/>
    <lineage>
        <taxon>Bacteria</taxon>
        <taxon>Pseudomonadati</taxon>
        <taxon>Bacteroidota</taxon>
        <taxon>Bacteroidia</taxon>
        <taxon>Bacteroidales</taxon>
        <taxon>Tannerellaceae</taxon>
        <taxon>Parabacteroides</taxon>
    </lineage>
</organism>
<feature type="transmembrane region" description="Helical" evidence="1">
    <location>
        <begin position="20"/>
        <end position="37"/>
    </location>
</feature>
<comment type="caution">
    <text evidence="2">The sequence shown here is derived from an EMBL/GenBank/DDBJ whole genome shotgun (WGS) entry which is preliminary data.</text>
</comment>
<name>A0ABR6KQN9_9BACT</name>
<sequence length="63" mass="7190">MIVYNSKTGKSKSVVNWKAIKFIWVFFLIVVIIPSLFPEASKKIAMFFLNIIASILGLELQNE</sequence>